<dbReference type="OrthoDB" id="9802878at2"/>
<evidence type="ECO:0000313" key="2">
    <source>
        <dbReference type="Proteomes" id="UP000318102"/>
    </source>
</evidence>
<dbReference type="AlphaFoldDB" id="A0A559IZI9"/>
<comment type="caution">
    <text evidence="1">The sequence shown here is derived from an EMBL/GenBank/DDBJ whole genome shotgun (WGS) entry which is preliminary data.</text>
</comment>
<reference evidence="1 2" key="1">
    <citation type="submission" date="2019-07" db="EMBL/GenBank/DDBJ databases">
        <authorList>
            <person name="Kim J."/>
        </authorList>
    </citation>
    <scope>NUCLEOTIDE SEQUENCE [LARGE SCALE GENOMIC DNA]</scope>
    <source>
        <strain evidence="1 2">N4</strain>
    </source>
</reference>
<protein>
    <submittedName>
        <fullName evidence="1">Uncharacterized protein</fullName>
    </submittedName>
</protein>
<dbReference type="EMBL" id="VNJK01000001">
    <property type="protein sequence ID" value="TVX93045.1"/>
    <property type="molecule type" value="Genomic_DNA"/>
</dbReference>
<dbReference type="Proteomes" id="UP000318102">
    <property type="component" value="Unassembled WGS sequence"/>
</dbReference>
<keyword evidence="2" id="KW-1185">Reference proteome</keyword>
<organism evidence="1 2">
    <name type="scientific">Paenibacillus agilis</name>
    <dbReference type="NCBI Taxonomy" id="3020863"/>
    <lineage>
        <taxon>Bacteria</taxon>
        <taxon>Bacillati</taxon>
        <taxon>Bacillota</taxon>
        <taxon>Bacilli</taxon>
        <taxon>Bacillales</taxon>
        <taxon>Paenibacillaceae</taxon>
        <taxon>Paenibacillus</taxon>
    </lineage>
</organism>
<gene>
    <name evidence="1" type="ORF">FPZ44_08220</name>
</gene>
<evidence type="ECO:0000313" key="1">
    <source>
        <dbReference type="EMBL" id="TVX93045.1"/>
    </source>
</evidence>
<dbReference type="RefSeq" id="WP_144989144.1">
    <property type="nucleotide sequence ID" value="NZ_VNJK01000001.1"/>
</dbReference>
<accession>A0A559IZI9</accession>
<proteinExistence type="predicted"/>
<sequence>MTAPLLVKALNDYLRLELSNYAAVQGKDGTFKPPNIFDWSTPFKDPKPDPANVKKDDFPYVFVRALSGIESGPEAGILSSKIDVLITFGVYSISDDKSSQLSADGAYDLINLMERVKIALLRQGIIDRRYELSMPYKWEIPDEQAYPMWFGQAFTTWNCQGVIPERGVEIIHGI</sequence>
<name>A0A559IZI9_9BACL</name>